<gene>
    <name evidence="2" type="ORF">CRE_27715</name>
</gene>
<protein>
    <submittedName>
        <fullName evidence="2">Uncharacterized protein</fullName>
    </submittedName>
</protein>
<name>E3MKN8_CAERE</name>
<evidence type="ECO:0000256" key="1">
    <source>
        <dbReference type="SAM" id="SignalP"/>
    </source>
</evidence>
<evidence type="ECO:0000313" key="2">
    <source>
        <dbReference type="EMBL" id="EFP04022.1"/>
    </source>
</evidence>
<reference evidence="2" key="1">
    <citation type="submission" date="2007-07" db="EMBL/GenBank/DDBJ databases">
        <title>PCAP assembly of the Caenorhabditis remanei genome.</title>
        <authorList>
            <consortium name="The Caenorhabditis remanei Sequencing Consortium"/>
            <person name="Wilson R.K."/>
        </authorList>
    </citation>
    <scope>NUCLEOTIDE SEQUENCE [LARGE SCALE GENOMIC DNA]</scope>
    <source>
        <strain evidence="2">PB4641</strain>
    </source>
</reference>
<dbReference type="InParanoid" id="E3MKN8"/>
<dbReference type="eggNOG" id="ENOG502TKK6">
    <property type="taxonomic scope" value="Eukaryota"/>
</dbReference>
<keyword evidence="3" id="KW-1185">Reference proteome</keyword>
<dbReference type="AlphaFoldDB" id="E3MKN8"/>
<dbReference type="Proteomes" id="UP000008281">
    <property type="component" value="Unassembled WGS sequence"/>
</dbReference>
<organism evidence="3">
    <name type="scientific">Caenorhabditis remanei</name>
    <name type="common">Caenorhabditis vulgaris</name>
    <dbReference type="NCBI Taxonomy" id="31234"/>
    <lineage>
        <taxon>Eukaryota</taxon>
        <taxon>Metazoa</taxon>
        <taxon>Ecdysozoa</taxon>
        <taxon>Nematoda</taxon>
        <taxon>Chromadorea</taxon>
        <taxon>Rhabditida</taxon>
        <taxon>Rhabditina</taxon>
        <taxon>Rhabditomorpha</taxon>
        <taxon>Rhabditoidea</taxon>
        <taxon>Rhabditidae</taxon>
        <taxon>Peloderinae</taxon>
        <taxon>Caenorhabditis</taxon>
    </lineage>
</organism>
<sequence>MAFFWKLLLVSAVLLALSLNKVGASYAHSDYKLREVIEPVKELILVNNSVSANKDLKSLFCYIENSYPEFTIHGQIYCNKSPIDGVRPFIESDLRPEGILAIDTTSHGGLYRLTASVEYEKQTKTWLVIRHQCPIESIPPMKQCATPYYWTEISIDLDRVIPSLSYNFDLGHMETYTRARCLI</sequence>
<dbReference type="OrthoDB" id="5783091at2759"/>
<evidence type="ECO:0000313" key="3">
    <source>
        <dbReference type="Proteomes" id="UP000008281"/>
    </source>
</evidence>
<proteinExistence type="predicted"/>
<dbReference type="HOGENOM" id="CLU_135209_0_0_1"/>
<dbReference type="EMBL" id="DS268452">
    <property type="protein sequence ID" value="EFP04022.1"/>
    <property type="molecule type" value="Genomic_DNA"/>
</dbReference>
<keyword evidence="1" id="KW-0732">Signal</keyword>
<accession>E3MKN8</accession>
<dbReference type="OMA" id="YWTEISI"/>
<feature type="signal peptide" evidence="1">
    <location>
        <begin position="1"/>
        <end position="24"/>
    </location>
</feature>
<feature type="chain" id="PRO_5003175140" evidence="1">
    <location>
        <begin position="25"/>
        <end position="183"/>
    </location>
</feature>